<name>A0A238WSW3_9FLAO</name>
<reference evidence="2 3" key="1">
    <citation type="submission" date="2017-06" db="EMBL/GenBank/DDBJ databases">
        <authorList>
            <person name="Kim H.J."/>
            <person name="Triplett B.A."/>
        </authorList>
    </citation>
    <scope>NUCLEOTIDE SEQUENCE [LARGE SCALE GENOMIC DNA]</scope>
    <source>
        <strain evidence="2 3">DSM 25597</strain>
    </source>
</reference>
<proteinExistence type="predicted"/>
<accession>A0A238WSW3</accession>
<organism evidence="2 3">
    <name type="scientific">Dokdonia pacifica</name>
    <dbReference type="NCBI Taxonomy" id="1627892"/>
    <lineage>
        <taxon>Bacteria</taxon>
        <taxon>Pseudomonadati</taxon>
        <taxon>Bacteroidota</taxon>
        <taxon>Flavobacteriia</taxon>
        <taxon>Flavobacteriales</taxon>
        <taxon>Flavobacteriaceae</taxon>
        <taxon>Dokdonia</taxon>
    </lineage>
</organism>
<dbReference type="RefSeq" id="WP_089370672.1">
    <property type="nucleotide sequence ID" value="NZ_BMEP01000003.1"/>
</dbReference>
<dbReference type="Gene3D" id="2.60.110.10">
    <property type="entry name" value="Thaumatin"/>
    <property type="match status" value="1"/>
</dbReference>
<evidence type="ECO:0000313" key="3">
    <source>
        <dbReference type="Proteomes" id="UP000198379"/>
    </source>
</evidence>
<gene>
    <name evidence="2" type="ORF">SAMN06265376_1011420</name>
</gene>
<dbReference type="Pfam" id="PF16483">
    <property type="entry name" value="Glyco_hydro_64"/>
    <property type="match status" value="1"/>
</dbReference>
<dbReference type="AlphaFoldDB" id="A0A238WSW3"/>
<protein>
    <submittedName>
        <fullName evidence="2">Beta-1,3-glucanase</fullName>
    </submittedName>
</protein>
<dbReference type="EMBL" id="FZNY01000001">
    <property type="protein sequence ID" value="SNR49334.1"/>
    <property type="molecule type" value="Genomic_DNA"/>
</dbReference>
<feature type="domain" description="GH64" evidence="1">
    <location>
        <begin position="1"/>
        <end position="313"/>
    </location>
</feature>
<dbReference type="InterPro" id="IPR037176">
    <property type="entry name" value="Osmotin/thaumatin-like_sf"/>
</dbReference>
<dbReference type="PROSITE" id="PS52006">
    <property type="entry name" value="GH64"/>
    <property type="match status" value="1"/>
</dbReference>
<sequence>MKITITNKSAITNAGDIFLMLTGNSFKGSGISVNTPTALSSLTNNSFDLTHIISGRLYISYHSKLPVNPVPTSNNYYGYIELTLGTDNVLWTDLSSVDVFGVPIAMTLGSHKLGYSKSHNAIVKDIATALGGTNGTAVQRKNGKGNTKVVGANVLYMNQPSYDTYLKALSGKSLTIKSLPTSPLKYNFTGKFNTNGSISLASTSPKLTFEIPAADLTNKTIYLSNGFCVYNGVRRNAMSPNDTCAAVYRDVMVGINEGYFSASGTNDSSQFPTMTPFASGHGNAYAKAIHEGSDSYGYPFSDLNLKTLLQVPVTSSSNLELIILEDDKTS</sequence>
<dbReference type="InterPro" id="IPR032477">
    <property type="entry name" value="Glyco_hydro_64"/>
</dbReference>
<evidence type="ECO:0000259" key="1">
    <source>
        <dbReference type="PROSITE" id="PS52006"/>
    </source>
</evidence>
<keyword evidence="3" id="KW-1185">Reference proteome</keyword>
<dbReference type="Proteomes" id="UP000198379">
    <property type="component" value="Unassembled WGS sequence"/>
</dbReference>
<dbReference type="OrthoDB" id="1495311at2"/>
<evidence type="ECO:0000313" key="2">
    <source>
        <dbReference type="EMBL" id="SNR49334.1"/>
    </source>
</evidence>